<reference evidence="3" key="1">
    <citation type="submission" date="2020-08" db="EMBL/GenBank/DDBJ databases">
        <title>Taxonomic study for Lactobacillus species isolated from hardwood bark.</title>
        <authorList>
            <person name="Tohno M."/>
            <person name="Tanizawa Y."/>
        </authorList>
    </citation>
    <scope>NUCLEOTIDE SEQUENCE</scope>
    <source>
        <strain evidence="3">B40</strain>
    </source>
</reference>
<evidence type="ECO:0000313" key="4">
    <source>
        <dbReference type="Proteomes" id="UP000677218"/>
    </source>
</evidence>
<dbReference type="InterPro" id="IPR036265">
    <property type="entry name" value="HIT-like_sf"/>
</dbReference>
<dbReference type="AlphaFoldDB" id="A0A916QHM6"/>
<keyword evidence="3" id="KW-0808">Transferase</keyword>
<keyword evidence="3" id="KW-0548">Nucleotidyltransferase</keyword>
<keyword evidence="4" id="KW-1185">Reference proteome</keyword>
<dbReference type="PIRSF" id="PIRSF031505">
    <property type="entry name" value="GalT_short"/>
    <property type="match status" value="1"/>
</dbReference>
<sequence>MVMDNDPIVFQFAVAQGKPHSYRKDKPKTVCPFCDTENLVDVYRQEGEMIWLKNKFPTLRDTLQTVLIESHDHYGDISNYSKEENRKLLTFALDCFQQMRQDQRFESVCWYKNYGPQSGGSLIHPHMQIVGFDHENCYKYIHENNFEGVRVFTDGQVEVNIADHPVQGYTEINLNVLQLNQSAIDLWADWIRAGAKYMLNVMHHGRFNSYNLFFYPRADGGICAKYIARFFAPPYFVGYKLSQVNDEDNLAEEAENFRNFFTKELDGD</sequence>
<evidence type="ECO:0000259" key="1">
    <source>
        <dbReference type="Pfam" id="PF16285"/>
    </source>
</evidence>
<dbReference type="EMBL" id="BMAY01000002">
    <property type="protein sequence ID" value="GFZ26423.1"/>
    <property type="molecule type" value="Genomic_DNA"/>
</dbReference>
<dbReference type="Pfam" id="PF16285">
    <property type="entry name" value="DUF4931_N"/>
    <property type="match status" value="1"/>
</dbReference>
<dbReference type="Proteomes" id="UP000677218">
    <property type="component" value="Unassembled WGS sequence"/>
</dbReference>
<dbReference type="GO" id="GO:0016779">
    <property type="term" value="F:nucleotidyltransferase activity"/>
    <property type="evidence" value="ECO:0007669"/>
    <property type="project" value="UniProtKB-KW"/>
</dbReference>
<dbReference type="SUPFAM" id="SSF54197">
    <property type="entry name" value="HIT-like"/>
    <property type="match status" value="1"/>
</dbReference>
<evidence type="ECO:0000259" key="2">
    <source>
        <dbReference type="Pfam" id="PF20956"/>
    </source>
</evidence>
<protein>
    <submittedName>
        <fullName evidence="3">Galactose-1-phosphate uridylyltransferase</fullName>
    </submittedName>
</protein>
<dbReference type="InterPro" id="IPR012361">
    <property type="entry name" value="GalT_short"/>
</dbReference>
<gene>
    <name evidence="3" type="primary">galT_2</name>
    <name evidence="3" type="ORF">LCB40_03030</name>
</gene>
<dbReference type="InterPro" id="IPR046322">
    <property type="entry name" value="DUF4931"/>
</dbReference>
<dbReference type="Gene3D" id="3.30.428.10">
    <property type="entry name" value="HIT-like"/>
    <property type="match status" value="1"/>
</dbReference>
<feature type="domain" description="DUF4931" evidence="1">
    <location>
        <begin position="11"/>
        <end position="133"/>
    </location>
</feature>
<comment type="caution">
    <text evidence="3">The sequence shown here is derived from an EMBL/GenBank/DDBJ whole genome shotgun (WGS) entry which is preliminary data.</text>
</comment>
<dbReference type="Pfam" id="PF20956">
    <property type="entry name" value="DUF4931_C"/>
    <property type="match status" value="1"/>
</dbReference>
<organism evidence="3 4">
    <name type="scientific">Lactobacillus corticis</name>
    <dbReference type="NCBI Taxonomy" id="2201249"/>
    <lineage>
        <taxon>Bacteria</taxon>
        <taxon>Bacillati</taxon>
        <taxon>Bacillota</taxon>
        <taxon>Bacilli</taxon>
        <taxon>Lactobacillales</taxon>
        <taxon>Lactobacillaceae</taxon>
        <taxon>Lactobacillus</taxon>
    </lineage>
</organism>
<proteinExistence type="predicted"/>
<evidence type="ECO:0000313" key="3">
    <source>
        <dbReference type="EMBL" id="GFZ26423.1"/>
    </source>
</evidence>
<name>A0A916QHM6_9LACO</name>
<accession>A0A916QHM6</accession>
<feature type="domain" description="DUF4931" evidence="2">
    <location>
        <begin position="141"/>
        <end position="249"/>
    </location>
</feature>
<dbReference type="InterPro" id="IPR049285">
    <property type="entry name" value="DUF4931_C"/>
</dbReference>